<organism evidence="1 2">
    <name type="scientific">Coniosporium uncinatum</name>
    <dbReference type="NCBI Taxonomy" id="93489"/>
    <lineage>
        <taxon>Eukaryota</taxon>
        <taxon>Fungi</taxon>
        <taxon>Dikarya</taxon>
        <taxon>Ascomycota</taxon>
        <taxon>Pezizomycotina</taxon>
        <taxon>Dothideomycetes</taxon>
        <taxon>Dothideomycetes incertae sedis</taxon>
        <taxon>Coniosporium</taxon>
    </lineage>
</organism>
<name>A0ACC3D1Z4_9PEZI</name>
<dbReference type="Proteomes" id="UP001186974">
    <property type="component" value="Unassembled WGS sequence"/>
</dbReference>
<reference evidence="1" key="1">
    <citation type="submission" date="2024-09" db="EMBL/GenBank/DDBJ databases">
        <title>Black Yeasts Isolated from many extreme environments.</title>
        <authorList>
            <person name="Coleine C."/>
            <person name="Stajich J.E."/>
            <person name="Selbmann L."/>
        </authorList>
    </citation>
    <scope>NUCLEOTIDE SEQUENCE</scope>
    <source>
        <strain evidence="1">CCFEE 5737</strain>
    </source>
</reference>
<gene>
    <name evidence="1" type="ORF">LTS18_008045</name>
</gene>
<dbReference type="EMBL" id="JAWDJW010008393">
    <property type="protein sequence ID" value="KAK3060657.1"/>
    <property type="molecule type" value="Genomic_DNA"/>
</dbReference>
<protein>
    <submittedName>
        <fullName evidence="1">Uncharacterized protein</fullName>
    </submittedName>
</protein>
<comment type="caution">
    <text evidence="1">The sequence shown here is derived from an EMBL/GenBank/DDBJ whole genome shotgun (WGS) entry which is preliminary data.</text>
</comment>
<accession>A0ACC3D1Z4</accession>
<evidence type="ECO:0000313" key="1">
    <source>
        <dbReference type="EMBL" id="KAK3060657.1"/>
    </source>
</evidence>
<sequence>MSTDHELNAAQLHQELRTDEPNSPHRNSDILGGPLNANFMDEKDFEKDVTTPDADEKAELETAEGDEPNDYEKKHLRHIADPLNASIFLIAFVELCERFTYYGISGLFQNYIQRPLDGSEGRGALGLGHQGATGLSTFFQFWCYVTPIIGAIIADQYLGKYLTILVFCCVYIVGLLILTLTSIPVALQNGAGLGGFATAVIIIGLGTGGIKSNIAPLIADQYKRRKMAIGFTKTGERIIFDPNVTIQ</sequence>
<evidence type="ECO:0000313" key="2">
    <source>
        <dbReference type="Proteomes" id="UP001186974"/>
    </source>
</evidence>
<feature type="non-terminal residue" evidence="1">
    <location>
        <position position="247"/>
    </location>
</feature>
<keyword evidence="2" id="KW-1185">Reference proteome</keyword>
<proteinExistence type="predicted"/>